<dbReference type="CDD" id="cd18808">
    <property type="entry name" value="SF1_C_Upf1"/>
    <property type="match status" value="1"/>
</dbReference>
<dbReference type="InterPro" id="IPR041679">
    <property type="entry name" value="DNA2/NAM7-like_C"/>
</dbReference>
<accession>A0ABQ6B910</accession>
<dbReference type="InterPro" id="IPR019993">
    <property type="entry name" value="RecB_nuclease_TM0106_put"/>
</dbReference>
<feature type="domain" description="YprB ribonuclease H-like" evidence="6">
    <location>
        <begin position="322"/>
        <end position="505"/>
    </location>
</feature>
<evidence type="ECO:0000256" key="1">
    <source>
        <dbReference type="ARBA" id="ARBA00022741"/>
    </source>
</evidence>
<dbReference type="Gene3D" id="3.40.50.300">
    <property type="entry name" value="P-loop containing nucleotide triphosphate hydrolases"/>
    <property type="match status" value="2"/>
</dbReference>
<dbReference type="PANTHER" id="PTHR43788">
    <property type="entry name" value="DNA2/NAM7 HELICASE FAMILY MEMBER"/>
    <property type="match status" value="1"/>
</dbReference>
<keyword evidence="4" id="KW-0067">ATP-binding</keyword>
<organism evidence="7 8">
    <name type="scientific">Bradyrhizobium iriomotense</name>
    <dbReference type="NCBI Taxonomy" id="441950"/>
    <lineage>
        <taxon>Bacteria</taxon>
        <taxon>Pseudomonadati</taxon>
        <taxon>Pseudomonadota</taxon>
        <taxon>Alphaproteobacteria</taxon>
        <taxon>Hyphomicrobiales</taxon>
        <taxon>Nitrobacteraceae</taxon>
        <taxon>Bradyrhizobium</taxon>
    </lineage>
</organism>
<dbReference type="InterPro" id="IPR050534">
    <property type="entry name" value="Coronavir_polyprotein_1ab"/>
</dbReference>
<comment type="caution">
    <text evidence="7">The sequence shown here is derived from an EMBL/GenBank/DDBJ whole genome shotgun (WGS) entry which is preliminary data.</text>
</comment>
<protein>
    <submittedName>
        <fullName evidence="7">Nuclease</fullName>
    </submittedName>
</protein>
<evidence type="ECO:0000313" key="7">
    <source>
        <dbReference type="EMBL" id="GLR90356.1"/>
    </source>
</evidence>
<dbReference type="Pfam" id="PF13087">
    <property type="entry name" value="AAA_12"/>
    <property type="match status" value="1"/>
</dbReference>
<dbReference type="InterPro" id="IPR038720">
    <property type="entry name" value="YprB_RNase_H-like_dom"/>
</dbReference>
<evidence type="ECO:0000256" key="4">
    <source>
        <dbReference type="ARBA" id="ARBA00022840"/>
    </source>
</evidence>
<dbReference type="Pfam" id="PF13604">
    <property type="entry name" value="AAA_30"/>
    <property type="match status" value="1"/>
</dbReference>
<dbReference type="CDD" id="cd17934">
    <property type="entry name" value="DEXXQc_Upf1-like"/>
    <property type="match status" value="1"/>
</dbReference>
<evidence type="ECO:0000259" key="6">
    <source>
        <dbReference type="Pfam" id="PF13482"/>
    </source>
</evidence>
<proteinExistence type="predicted"/>
<dbReference type="PANTHER" id="PTHR43788:SF8">
    <property type="entry name" value="DNA-BINDING PROTEIN SMUBP-2"/>
    <property type="match status" value="1"/>
</dbReference>
<sequence length="1131" mass="124985">MQKIGVKLSLSARDLLGHLNCRYLTNLDLKVANGELAKPKIWDPVLETLAARGSEHEQGFIDHLKSSGLPVILIDGIGVDNAALTATLEAMERGDAVIAQGALQVGNWNGRADILRRVETPSKFGAWSYEVTDTKLARETKGNTILQISLYSDLLANMQGAAVVSACVVTPGTNFEPEVYRVADYAAYYRHVRGSLERAVATPAATSAYPEPIEHCDVCRWRRHCDEKRRADDHMSLVAGISKSQIGEFEKHGVGTMAALAALPMPLPWRPDRGATHSYEKVREQARIQVEGRIADAMLHEVLPLEPNFGLYRLPEPSAGDIFFDFEGDPFVGDAGLEFLFGYLYADERGSWQYTGDWASTRHEERIAFERFIDFVTERQKVHPNLHIYHFAPYEPAALKRLMGRYATRENEVDNLLRGEVFVDLYSVVRHAIRASVESYSIKKLEPLYGFGRCVPLELVGAVLARTQARLEMADPEGIPEEDKVAVKGYNRDDCASTEALRRWLEALRADQIAKGATIDRPGAVTVEVSPELDAWQQKVAALAAQLLEGVPDDANERTEEQKARWLLASMLDWHGREKKAVWWEYFRLRDLSAEDLLHERSGLADLAFVGEAGGTAKAPIHRYRFAPQDTDIRTGDDLRSLGGEKFGNVTAISLEERTIDIKKRKDTADVHPTAIFAHSFVDTQVLAEAVVRLGEYVASHGIEGNGDYRAGRDLIQAMAPRLRGLPLQQDGESTLATAIRAGLTLDQSIFPLQGPPGAGKTFTGARMICALAKEGKRIGITANSHKVIRNLLDEVIKAARAEKQVIQCVQKVSDDEDDLPSLTFLKDNDEFLDALSGAGRVGGATAWFWARSDASQCVDVLFIDEAAQMSLANVLAVSQSAKSIVLLGDPRQLEQPIQGSHPDGAEASALDHILGSHATIPADRGLFLPETWRLHPEICAFNSELFYEGRLFSRPGLERQQIRSPGRLVGAGLRYLPIEHSGNQNSSREEADAIRELVTNILDSGTTWVDRDGAEAIIKLEDILIIAPYNAQVFELQERIPGGRIGTVDKFQGQEAPIVIYSVTTSSHLDAPRGMEFLYSANRLNVATSRAKCICVVVASPRVFEAECRTPRQMQLANAFCRYLEMATPL</sequence>
<dbReference type="RefSeq" id="WP_284273206.1">
    <property type="nucleotide sequence ID" value="NZ_BSOW01000033.1"/>
</dbReference>
<dbReference type="NCBIfam" id="TIGR03491">
    <property type="entry name" value="TM0106 family RecB-like putative nuclease"/>
    <property type="match status" value="1"/>
</dbReference>
<dbReference type="SUPFAM" id="SSF52540">
    <property type="entry name" value="P-loop containing nucleoside triphosphate hydrolases"/>
    <property type="match status" value="1"/>
</dbReference>
<keyword evidence="3" id="KW-0347">Helicase</keyword>
<keyword evidence="1" id="KW-0547">Nucleotide-binding</keyword>
<dbReference type="Proteomes" id="UP001156905">
    <property type="component" value="Unassembled WGS sequence"/>
</dbReference>
<evidence type="ECO:0000256" key="2">
    <source>
        <dbReference type="ARBA" id="ARBA00022801"/>
    </source>
</evidence>
<name>A0ABQ6B910_9BRAD</name>
<feature type="domain" description="DNA2/NAM7 helicase-like C-terminal" evidence="5">
    <location>
        <begin position="926"/>
        <end position="1101"/>
    </location>
</feature>
<evidence type="ECO:0000256" key="3">
    <source>
        <dbReference type="ARBA" id="ARBA00022806"/>
    </source>
</evidence>
<dbReference type="Pfam" id="PF13482">
    <property type="entry name" value="RNase_H_2"/>
    <property type="match status" value="1"/>
</dbReference>
<keyword evidence="2" id="KW-0378">Hydrolase</keyword>
<dbReference type="EMBL" id="BSOW01000033">
    <property type="protein sequence ID" value="GLR90356.1"/>
    <property type="molecule type" value="Genomic_DNA"/>
</dbReference>
<evidence type="ECO:0000259" key="5">
    <source>
        <dbReference type="Pfam" id="PF13087"/>
    </source>
</evidence>
<evidence type="ECO:0000313" key="8">
    <source>
        <dbReference type="Proteomes" id="UP001156905"/>
    </source>
</evidence>
<gene>
    <name evidence="7" type="ORF">GCM10007857_70710</name>
</gene>
<dbReference type="InterPro" id="IPR027417">
    <property type="entry name" value="P-loop_NTPase"/>
</dbReference>
<dbReference type="InterPro" id="IPR047187">
    <property type="entry name" value="SF1_C_Upf1"/>
</dbReference>
<keyword evidence="8" id="KW-1185">Reference proteome</keyword>
<reference evidence="8" key="1">
    <citation type="journal article" date="2019" name="Int. J. Syst. Evol. Microbiol.">
        <title>The Global Catalogue of Microorganisms (GCM) 10K type strain sequencing project: providing services to taxonomists for standard genome sequencing and annotation.</title>
        <authorList>
            <consortium name="The Broad Institute Genomics Platform"/>
            <consortium name="The Broad Institute Genome Sequencing Center for Infectious Disease"/>
            <person name="Wu L."/>
            <person name="Ma J."/>
        </authorList>
    </citation>
    <scope>NUCLEOTIDE SEQUENCE [LARGE SCALE GENOMIC DNA]</scope>
    <source>
        <strain evidence="8">NBRC 102520</strain>
    </source>
</reference>